<comment type="caution">
    <text evidence="1">The sequence shown here is derived from an EMBL/GenBank/DDBJ whole genome shotgun (WGS) entry which is preliminary data.</text>
</comment>
<reference evidence="1 2" key="1">
    <citation type="journal article" date="2014" name="Nature">
        <title>An environmental bacterial taxon with a large and distinct metabolic repertoire.</title>
        <authorList>
            <person name="Wilson M.C."/>
            <person name="Mori T."/>
            <person name="Ruckert C."/>
            <person name="Uria A.R."/>
            <person name="Helf M.J."/>
            <person name="Takada K."/>
            <person name="Gernert C."/>
            <person name="Steffens U.A."/>
            <person name="Heycke N."/>
            <person name="Schmitt S."/>
            <person name="Rinke C."/>
            <person name="Helfrich E.J."/>
            <person name="Brachmann A.O."/>
            <person name="Gurgui C."/>
            <person name="Wakimoto T."/>
            <person name="Kracht M."/>
            <person name="Crusemann M."/>
            <person name="Hentschel U."/>
            <person name="Abe I."/>
            <person name="Matsunaga S."/>
            <person name="Kalinowski J."/>
            <person name="Takeyama H."/>
            <person name="Piel J."/>
        </authorList>
    </citation>
    <scope>NUCLEOTIDE SEQUENCE [LARGE SCALE GENOMIC DNA]</scope>
    <source>
        <strain evidence="2">TSY2</strain>
    </source>
</reference>
<protein>
    <submittedName>
        <fullName evidence="1">Uncharacterized protein</fullName>
    </submittedName>
</protein>
<organism evidence="1 2">
    <name type="scientific">Candidatus Entotheonella gemina</name>
    <dbReference type="NCBI Taxonomy" id="1429439"/>
    <lineage>
        <taxon>Bacteria</taxon>
        <taxon>Pseudomonadati</taxon>
        <taxon>Nitrospinota/Tectimicrobiota group</taxon>
        <taxon>Candidatus Tectimicrobiota</taxon>
        <taxon>Candidatus Entotheonellia</taxon>
        <taxon>Candidatus Entotheonellales</taxon>
        <taxon>Candidatus Entotheonellaceae</taxon>
        <taxon>Candidatus Entotheonella</taxon>
    </lineage>
</organism>
<keyword evidence="2" id="KW-1185">Reference proteome</keyword>
<dbReference type="Proteomes" id="UP000019140">
    <property type="component" value="Unassembled WGS sequence"/>
</dbReference>
<evidence type="ECO:0000313" key="1">
    <source>
        <dbReference type="EMBL" id="ETW99069.1"/>
    </source>
</evidence>
<accession>W4LMC9</accession>
<evidence type="ECO:0000313" key="2">
    <source>
        <dbReference type="Proteomes" id="UP000019140"/>
    </source>
</evidence>
<dbReference type="EMBL" id="AZHX01001878">
    <property type="protein sequence ID" value="ETW99069.1"/>
    <property type="molecule type" value="Genomic_DNA"/>
</dbReference>
<name>W4LMC9_9BACT</name>
<sequence>MADYQFSLIIKTALMDHDDILDATDALGNAGCIDASIRGHADGMELLFERTASSLQAAISSAVSDVESAGYRVTRVEMEREAIPV</sequence>
<dbReference type="HOGENOM" id="CLU_182831_0_0_7"/>
<gene>
    <name evidence="1" type="ORF">ETSY2_41660</name>
</gene>
<proteinExistence type="predicted"/>
<dbReference type="AlphaFoldDB" id="W4LMC9"/>